<evidence type="ECO:0000256" key="14">
    <source>
        <dbReference type="ARBA" id="ARBA00023268"/>
    </source>
</evidence>
<evidence type="ECO:0000256" key="8">
    <source>
        <dbReference type="ARBA" id="ARBA00022679"/>
    </source>
</evidence>
<dbReference type="InterPro" id="IPR011761">
    <property type="entry name" value="ATP-grasp"/>
</dbReference>
<dbReference type="SUPFAM" id="SSF56042">
    <property type="entry name" value="PurM C-terminal domain-like"/>
    <property type="match status" value="1"/>
</dbReference>
<comment type="catalytic activity">
    <reaction evidence="16">
        <text>2-formamido-N(1)-(5-O-phospho-beta-D-ribosyl)acetamidine + ATP = 5-amino-1-(5-phospho-beta-D-ribosyl)imidazole + ADP + phosphate + H(+)</text>
        <dbReference type="Rhea" id="RHEA:23032"/>
        <dbReference type="ChEBI" id="CHEBI:15378"/>
        <dbReference type="ChEBI" id="CHEBI:30616"/>
        <dbReference type="ChEBI" id="CHEBI:43474"/>
        <dbReference type="ChEBI" id="CHEBI:137981"/>
        <dbReference type="ChEBI" id="CHEBI:147287"/>
        <dbReference type="ChEBI" id="CHEBI:456216"/>
        <dbReference type="EC" id="6.3.3.1"/>
    </reaction>
</comment>
<organism evidence="18 19">
    <name type="scientific">Acrobeloides nanus</name>
    <dbReference type="NCBI Taxonomy" id="290746"/>
    <lineage>
        <taxon>Eukaryota</taxon>
        <taxon>Metazoa</taxon>
        <taxon>Ecdysozoa</taxon>
        <taxon>Nematoda</taxon>
        <taxon>Chromadorea</taxon>
        <taxon>Rhabditida</taxon>
        <taxon>Tylenchina</taxon>
        <taxon>Cephalobomorpha</taxon>
        <taxon>Cephaloboidea</taxon>
        <taxon>Cephalobidae</taxon>
        <taxon>Acrobeloides</taxon>
    </lineage>
</organism>
<evidence type="ECO:0000256" key="2">
    <source>
        <dbReference type="ARBA" id="ARBA00005054"/>
    </source>
</evidence>
<dbReference type="InterPro" id="IPR010918">
    <property type="entry name" value="PurM-like_C_dom"/>
</dbReference>
<dbReference type="Proteomes" id="UP000887540">
    <property type="component" value="Unplaced"/>
</dbReference>
<dbReference type="InterPro" id="IPR020562">
    <property type="entry name" value="PRibGlycinamide_synth_N"/>
</dbReference>
<comment type="pathway">
    <text evidence="2 16">Purine metabolism; IMP biosynthesis via de novo pathway; N(2)-formyl-N(1)-(5-phospho-D-ribosyl)glycinamide from N(1)-(5-phospho-D-ribosyl)glycinamide (10-formyl THF route): step 1/1.</text>
</comment>
<evidence type="ECO:0000256" key="3">
    <source>
        <dbReference type="ARBA" id="ARBA00005174"/>
    </source>
</evidence>
<dbReference type="Pfam" id="PF02769">
    <property type="entry name" value="AIRS_C"/>
    <property type="match status" value="1"/>
</dbReference>
<dbReference type="Gene3D" id="3.90.650.10">
    <property type="entry name" value="PurM-like C-terminal domain"/>
    <property type="match status" value="1"/>
</dbReference>
<evidence type="ECO:0000259" key="17">
    <source>
        <dbReference type="PROSITE" id="PS50975"/>
    </source>
</evidence>
<dbReference type="PANTHER" id="PTHR10520">
    <property type="entry name" value="TRIFUNCTIONAL PURINE BIOSYNTHETIC PROTEIN ADENOSINE-3-RELATED"/>
    <property type="match status" value="1"/>
</dbReference>
<comment type="catalytic activity">
    <reaction evidence="16">
        <text>N(1)-(5-phospho-beta-D-ribosyl)glycinamide + (6R)-10-formyltetrahydrofolate = N(2)-formyl-N(1)-(5-phospho-beta-D-ribosyl)glycinamide + (6S)-5,6,7,8-tetrahydrofolate + H(+)</text>
        <dbReference type="Rhea" id="RHEA:15053"/>
        <dbReference type="ChEBI" id="CHEBI:15378"/>
        <dbReference type="ChEBI" id="CHEBI:57453"/>
        <dbReference type="ChEBI" id="CHEBI:143788"/>
        <dbReference type="ChEBI" id="CHEBI:147286"/>
        <dbReference type="ChEBI" id="CHEBI:195366"/>
        <dbReference type="EC" id="2.1.2.2"/>
    </reaction>
</comment>
<dbReference type="GO" id="GO:0005524">
    <property type="term" value="F:ATP binding"/>
    <property type="evidence" value="ECO:0007669"/>
    <property type="project" value="UniProtKB-UniRule"/>
</dbReference>
<dbReference type="SUPFAM" id="SSF51246">
    <property type="entry name" value="Rudiment single hybrid motif"/>
    <property type="match status" value="1"/>
</dbReference>
<dbReference type="InterPro" id="IPR016188">
    <property type="entry name" value="PurM-like_N"/>
</dbReference>
<dbReference type="PROSITE" id="PS00184">
    <property type="entry name" value="GARS"/>
    <property type="match status" value="1"/>
</dbReference>
<dbReference type="EC" id="6.3.3.1" evidence="16"/>
<dbReference type="InterPro" id="IPR036921">
    <property type="entry name" value="PurM-like_N_sf"/>
</dbReference>
<comment type="similarity">
    <text evidence="4 16">In the N-terminal section; belongs to the GARS family.</text>
</comment>
<dbReference type="Pfam" id="PF02844">
    <property type="entry name" value="GARS_N"/>
    <property type="match status" value="1"/>
</dbReference>
<dbReference type="FunFam" id="3.90.650.10:FF:000019">
    <property type="entry name" value="Trifunctional purine biosynthetic protein adenosine-3"/>
    <property type="match status" value="1"/>
</dbReference>
<keyword evidence="11 16" id="KW-0658">Purine biosynthesis</keyword>
<dbReference type="Gene3D" id="3.90.600.10">
    <property type="entry name" value="Phosphoribosylglycinamide synthetase, C-terminal domain"/>
    <property type="match status" value="1"/>
</dbReference>
<dbReference type="NCBIfam" id="TIGR00878">
    <property type="entry name" value="purM"/>
    <property type="match status" value="1"/>
</dbReference>
<dbReference type="WBParaSite" id="ACRNAN_scaffold1548.g7247.t1">
    <property type="protein sequence ID" value="ACRNAN_scaffold1548.g7247.t1"/>
    <property type="gene ID" value="ACRNAN_scaffold1548.g7247"/>
</dbReference>
<comment type="similarity">
    <text evidence="6 16">In the central section; belongs to the AIR synthase family.</text>
</comment>
<sequence>MSKNALIIGSGAREHAIAWKLDQSPHVANAYVAPGNGCKFTVQEDDLHIVLQKTANAPTAIDLNDIEHVKEFIKAHNIDLVVIGPEQQICAGWEDELKSLTLVCAPSRMASFLEASKSYAKDFMIDNQLPTAEYSTFTEFNEAKKFIESVTWKGIVIKQDGLCGGKGVHLPKTKQEAIEKLQHVMKTTRDPIVIEEALVGYEISALGFTDGHTVRMMPFSQDHKRVFEGDRGENTGGMGAICPVIVPLEIEEQILEILQKTVDAMSNAGALYKGILYAGLMITSDGPKILEYNCRFGDPETEVILPLLETDLYEICEACCKGTLHEIDVKWSKKSVIGIVMAIQGYPGAFKKKIPIKNIPLDNEHTVIFHAGTQINEDKVLVNTSGRVLCVSSVGKSFYEAKQRAIAAISSIQFDEKHFRRDIGHFVFNLSNSLEYSKSGVNIDEGNQLVSNIQDYCSSTLTKGTEQIGGFGALVDLEAMGFAHPELVIANKTGNFSGLGYDLVGMCVNDVLCHGAQPVAFLDYYVTGKLDRRHAAEVIKSISQACKESGCALVGGETAEMPGVYRSDQWDVAGCCIGAKEKSWPKLPLVQTVKEGDLLIGIASSGLHSNGFSLVRKIFEQNGVSYEEKCPWNLDTTLGEEILTPTKIYVNPILSLIKEGHLKAVAHITGGGITENLPRVLPDGLVARIDCSNWPIPPIFKWLQKMGSVKVDEMLRTFNCGIGMILIPYPGSEEKVFQQLSSFSLHSFKIGQLTRKFDDRETRVKYENIHELIDYSEDDIADHRRVNVAILISGRGSNMKYLIEKSRYRKSHCNVCVVISNIPDAPGVQLARSLGVDTVAIPHGKDRKEFERKITKELESRDVDLICLAGFMRVLTGEFVNHWRDQIINIHPSILPSFKGAHAVQDALKAKVKVTGCTVHYVAEEVDAGEILAQAVITIEPNDDESSLHAKIQLHEHTIFPEVMENVAKKIILNRNK</sequence>
<evidence type="ECO:0000256" key="10">
    <source>
        <dbReference type="ARBA" id="ARBA00022741"/>
    </source>
</evidence>
<dbReference type="HAMAP" id="MF_01930">
    <property type="entry name" value="PurN"/>
    <property type="match status" value="1"/>
</dbReference>
<feature type="domain" description="ATP-grasp" evidence="17">
    <location>
        <begin position="121"/>
        <end position="321"/>
    </location>
</feature>
<dbReference type="InterPro" id="IPR020559">
    <property type="entry name" value="PRibGlycinamide_synth_CS"/>
</dbReference>
<dbReference type="GO" id="GO:0004641">
    <property type="term" value="F:phosphoribosylformylglycinamidine cyclo-ligase activity"/>
    <property type="evidence" value="ECO:0007669"/>
    <property type="project" value="UniProtKB-EC"/>
</dbReference>
<dbReference type="PROSITE" id="PS50975">
    <property type="entry name" value="ATP_GRASP"/>
    <property type="match status" value="1"/>
</dbReference>
<dbReference type="SMART" id="SM01210">
    <property type="entry name" value="GARS_C"/>
    <property type="match status" value="1"/>
</dbReference>
<reference evidence="19" key="1">
    <citation type="submission" date="2022-11" db="UniProtKB">
        <authorList>
            <consortium name="WormBaseParasite"/>
        </authorList>
    </citation>
    <scope>IDENTIFICATION</scope>
</reference>
<dbReference type="PROSITE" id="PS00373">
    <property type="entry name" value="GART"/>
    <property type="match status" value="1"/>
</dbReference>
<evidence type="ECO:0000256" key="1">
    <source>
        <dbReference type="ARBA" id="ARBA00004686"/>
    </source>
</evidence>
<protein>
    <recommendedName>
        <fullName evidence="16">Trifunctional purine biosynthetic protein adenosine-3</fullName>
    </recommendedName>
    <domain>
        <recommendedName>
            <fullName evidence="16">Phosphoribosylamine--glycine ligase</fullName>
            <ecNumber evidence="16">6.3.4.13</ecNumber>
        </recommendedName>
        <alternativeName>
            <fullName evidence="16">Glycinamide ribonucleotide synthetase</fullName>
            <shortName evidence="16">GARS</shortName>
        </alternativeName>
        <alternativeName>
            <fullName evidence="16">Phosphoribosylglycinamide synthetase</fullName>
        </alternativeName>
    </domain>
    <domain>
        <recommendedName>
            <fullName evidence="16">Phosphoribosylformylglycinamidine cyclo-ligase</fullName>
            <ecNumber evidence="16">6.3.3.1</ecNumber>
        </recommendedName>
        <alternativeName>
            <fullName evidence="16">AIR synthase</fullName>
            <shortName evidence="16">AIRS</shortName>
        </alternativeName>
        <alternativeName>
            <fullName evidence="16">Phosphoribosyl-aminoimidazole synthetase</fullName>
        </alternativeName>
    </domain>
    <domain>
        <recommendedName>
            <fullName evidence="16">Phosphoribosylglycinamide formyltransferase</fullName>
            <ecNumber evidence="16">2.1.2.2</ecNumber>
        </recommendedName>
        <alternativeName>
            <fullName evidence="16">5'-phosphoribosylglycinamide transformylase</fullName>
        </alternativeName>
        <alternativeName>
            <fullName evidence="16">GAR transformylase</fullName>
            <shortName evidence="16">GART</shortName>
        </alternativeName>
    </domain>
</protein>
<evidence type="ECO:0000256" key="16">
    <source>
        <dbReference type="RuleBase" id="RU363089"/>
    </source>
</evidence>
<dbReference type="InterPro" id="IPR020561">
    <property type="entry name" value="PRibGlycinamid_synth_ATP-grasp"/>
</dbReference>
<dbReference type="FunFam" id="3.30.470.20:FF:000018">
    <property type="entry name" value="Trifunctional purine biosynthetic protein adenosine-3"/>
    <property type="match status" value="1"/>
</dbReference>
<dbReference type="GO" id="GO:0005829">
    <property type="term" value="C:cytosol"/>
    <property type="evidence" value="ECO:0007669"/>
    <property type="project" value="TreeGrafter"/>
</dbReference>
<dbReference type="InterPro" id="IPR037123">
    <property type="entry name" value="PRibGlycinamide_synth_C_sf"/>
</dbReference>
<dbReference type="Pfam" id="PF01071">
    <property type="entry name" value="GARS_A"/>
    <property type="match status" value="1"/>
</dbReference>
<dbReference type="Gene3D" id="3.40.50.20">
    <property type="match status" value="1"/>
</dbReference>
<dbReference type="Gene3D" id="3.30.1330.10">
    <property type="entry name" value="PurM-like, N-terminal domain"/>
    <property type="match status" value="1"/>
</dbReference>
<dbReference type="InterPro" id="IPR004607">
    <property type="entry name" value="GART"/>
</dbReference>
<accession>A0A914CWA4</accession>
<dbReference type="HAMAP" id="MF_00741">
    <property type="entry name" value="AIRS"/>
    <property type="match status" value="1"/>
</dbReference>
<dbReference type="Gene3D" id="3.40.50.170">
    <property type="entry name" value="Formyl transferase, N-terminal domain"/>
    <property type="match status" value="1"/>
</dbReference>
<dbReference type="GO" id="GO:0004637">
    <property type="term" value="F:phosphoribosylamine-glycine ligase activity"/>
    <property type="evidence" value="ECO:0007669"/>
    <property type="project" value="UniProtKB-UniRule"/>
</dbReference>
<comment type="catalytic activity">
    <reaction evidence="16">
        <text>5-phospho-beta-D-ribosylamine + glycine + ATP = N(1)-(5-phospho-beta-D-ribosyl)glycinamide + ADP + phosphate + H(+)</text>
        <dbReference type="Rhea" id="RHEA:17453"/>
        <dbReference type="ChEBI" id="CHEBI:15378"/>
        <dbReference type="ChEBI" id="CHEBI:30616"/>
        <dbReference type="ChEBI" id="CHEBI:43474"/>
        <dbReference type="ChEBI" id="CHEBI:57305"/>
        <dbReference type="ChEBI" id="CHEBI:58681"/>
        <dbReference type="ChEBI" id="CHEBI:143788"/>
        <dbReference type="ChEBI" id="CHEBI:456216"/>
        <dbReference type="EC" id="6.3.4.13"/>
    </reaction>
</comment>
<keyword evidence="8" id="KW-0808">Transferase</keyword>
<evidence type="ECO:0000256" key="4">
    <source>
        <dbReference type="ARBA" id="ARBA00007423"/>
    </source>
</evidence>
<comment type="pathway">
    <text evidence="3 16">Purine metabolism; IMP biosynthesis via de novo pathway; N(1)-(5-phospho-D-ribosyl)glycinamide from 5-phospho-alpha-D-ribose 1-diphosphate: step 2/2.</text>
</comment>
<dbReference type="InterPro" id="IPR013815">
    <property type="entry name" value="ATP_grasp_subdomain_1"/>
</dbReference>
<dbReference type="HAMAP" id="MF_00138">
    <property type="entry name" value="GARS"/>
    <property type="match status" value="1"/>
</dbReference>
<keyword evidence="14 16" id="KW-0511">Multifunctional enzyme</keyword>
<dbReference type="SMART" id="SM01209">
    <property type="entry name" value="GARS_A"/>
    <property type="match status" value="1"/>
</dbReference>
<dbReference type="SUPFAM" id="SSF53328">
    <property type="entry name" value="Formyltransferase"/>
    <property type="match status" value="1"/>
</dbReference>
<dbReference type="NCBIfam" id="TIGR00877">
    <property type="entry name" value="purD"/>
    <property type="match status" value="1"/>
</dbReference>
<dbReference type="SUPFAM" id="SSF56059">
    <property type="entry name" value="Glutathione synthetase ATP-binding domain-like"/>
    <property type="match status" value="1"/>
</dbReference>
<keyword evidence="7 16" id="KW-0436">Ligase</keyword>
<dbReference type="Gene3D" id="3.30.1490.20">
    <property type="entry name" value="ATP-grasp fold, A domain"/>
    <property type="match status" value="1"/>
</dbReference>
<dbReference type="InterPro" id="IPR016185">
    <property type="entry name" value="PreATP-grasp_dom_sf"/>
</dbReference>
<dbReference type="PANTHER" id="PTHR10520:SF12">
    <property type="entry name" value="TRIFUNCTIONAL PURINE BIOSYNTHETIC PROTEIN ADENOSINE-3"/>
    <property type="match status" value="1"/>
</dbReference>
<dbReference type="GO" id="GO:0004644">
    <property type="term" value="F:phosphoribosylglycinamide formyltransferase activity"/>
    <property type="evidence" value="ECO:0007669"/>
    <property type="project" value="UniProtKB-EC"/>
</dbReference>
<dbReference type="Pfam" id="PF00551">
    <property type="entry name" value="Formyl_trans_N"/>
    <property type="match status" value="1"/>
</dbReference>
<dbReference type="GO" id="GO:0006189">
    <property type="term" value="P:'de novo' IMP biosynthetic process"/>
    <property type="evidence" value="ECO:0007669"/>
    <property type="project" value="UniProtKB-UniRule"/>
</dbReference>
<evidence type="ECO:0000256" key="13">
    <source>
        <dbReference type="ARBA" id="ARBA00023211"/>
    </source>
</evidence>
<dbReference type="InterPro" id="IPR004733">
    <property type="entry name" value="PurM_cligase"/>
</dbReference>
<evidence type="ECO:0000256" key="5">
    <source>
        <dbReference type="ARBA" id="ARBA00008630"/>
    </source>
</evidence>
<evidence type="ECO:0000256" key="11">
    <source>
        <dbReference type="ARBA" id="ARBA00022755"/>
    </source>
</evidence>
<dbReference type="EC" id="2.1.2.2" evidence="16"/>
<keyword evidence="13 16" id="KW-0464">Manganese</keyword>
<dbReference type="InterPro" id="IPR036477">
    <property type="entry name" value="Formyl_transf_N_sf"/>
</dbReference>
<dbReference type="InterPro" id="IPR000115">
    <property type="entry name" value="PRibGlycinamide_synth"/>
</dbReference>
<comment type="similarity">
    <text evidence="5 16">In the C-terminal section; belongs to the GART family.</text>
</comment>
<keyword evidence="18" id="KW-1185">Reference proteome</keyword>
<keyword evidence="9 16" id="KW-0479">Metal-binding</keyword>
<evidence type="ECO:0000313" key="18">
    <source>
        <dbReference type="Proteomes" id="UP000887540"/>
    </source>
</evidence>
<dbReference type="Pfam" id="PF02843">
    <property type="entry name" value="GARS_C"/>
    <property type="match status" value="1"/>
</dbReference>
<dbReference type="InterPro" id="IPR011054">
    <property type="entry name" value="Rudment_hybrid_motif"/>
</dbReference>
<keyword evidence="12 15" id="KW-0067">ATP-binding</keyword>
<dbReference type="AlphaFoldDB" id="A0A914CWA4"/>
<dbReference type="InterPro" id="IPR001555">
    <property type="entry name" value="GART_AS"/>
</dbReference>
<dbReference type="Gene3D" id="3.30.470.20">
    <property type="entry name" value="ATP-grasp fold, B domain"/>
    <property type="match status" value="1"/>
</dbReference>
<dbReference type="InterPro" id="IPR020560">
    <property type="entry name" value="PRibGlycinamide_synth_C-dom"/>
</dbReference>
<dbReference type="SUPFAM" id="SSF55326">
    <property type="entry name" value="PurM N-terminal domain-like"/>
    <property type="match status" value="1"/>
</dbReference>
<evidence type="ECO:0000256" key="15">
    <source>
        <dbReference type="PROSITE-ProRule" id="PRU00409"/>
    </source>
</evidence>
<dbReference type="Pfam" id="PF00586">
    <property type="entry name" value="AIRS"/>
    <property type="match status" value="1"/>
</dbReference>
<dbReference type="InterPro" id="IPR036676">
    <property type="entry name" value="PurM-like_C_sf"/>
</dbReference>
<evidence type="ECO:0000256" key="6">
    <source>
        <dbReference type="ARBA" id="ARBA00008696"/>
    </source>
</evidence>
<dbReference type="EC" id="6.3.4.13" evidence="16"/>
<dbReference type="NCBIfam" id="TIGR00639">
    <property type="entry name" value="PurN"/>
    <property type="match status" value="1"/>
</dbReference>
<dbReference type="SUPFAM" id="SSF52440">
    <property type="entry name" value="PreATP-grasp domain"/>
    <property type="match status" value="1"/>
</dbReference>
<evidence type="ECO:0000256" key="12">
    <source>
        <dbReference type="ARBA" id="ARBA00022840"/>
    </source>
</evidence>
<evidence type="ECO:0000313" key="19">
    <source>
        <dbReference type="WBParaSite" id="ACRNAN_scaffold1548.g7247.t1"/>
    </source>
</evidence>
<dbReference type="CDD" id="cd02196">
    <property type="entry name" value="PurM"/>
    <property type="match status" value="1"/>
</dbReference>
<comment type="pathway">
    <text evidence="1 16">Purine metabolism; IMP biosynthesis via de novo pathway; 5-amino-1-(5-phospho-D-ribosyl)imidazole from N(2)-formyl-N(1)-(5-phospho-D-ribosyl)glycinamide: step 2/2.</text>
</comment>
<evidence type="ECO:0000256" key="9">
    <source>
        <dbReference type="ARBA" id="ARBA00022723"/>
    </source>
</evidence>
<proteinExistence type="inferred from homology"/>
<dbReference type="GO" id="GO:0046084">
    <property type="term" value="P:adenine biosynthetic process"/>
    <property type="evidence" value="ECO:0007669"/>
    <property type="project" value="TreeGrafter"/>
</dbReference>
<dbReference type="CDD" id="cd08645">
    <property type="entry name" value="FMT_core_GART"/>
    <property type="match status" value="1"/>
</dbReference>
<name>A0A914CWA4_9BILA</name>
<dbReference type="GO" id="GO:0046872">
    <property type="term" value="F:metal ion binding"/>
    <property type="evidence" value="ECO:0007669"/>
    <property type="project" value="UniProtKB-KW"/>
</dbReference>
<evidence type="ECO:0000256" key="7">
    <source>
        <dbReference type="ARBA" id="ARBA00022598"/>
    </source>
</evidence>
<keyword evidence="10 15" id="KW-0547">Nucleotide-binding</keyword>
<dbReference type="InterPro" id="IPR002376">
    <property type="entry name" value="Formyl_transf_N"/>
</dbReference>